<dbReference type="InterPro" id="IPR050198">
    <property type="entry name" value="Non-receptor_tyrosine_kinases"/>
</dbReference>
<accession>A0A090MV56</accession>
<dbReference type="Proteomes" id="UP000035682">
    <property type="component" value="Unplaced"/>
</dbReference>
<feature type="domain" description="Protein kinase" evidence="7">
    <location>
        <begin position="66"/>
        <end position="357"/>
    </location>
</feature>
<dbReference type="PRINTS" id="PR00109">
    <property type="entry name" value="TYRKINASE"/>
</dbReference>
<dbReference type="EMBL" id="LN609528">
    <property type="protein sequence ID" value="CEF62653.2"/>
    <property type="molecule type" value="Genomic_DNA"/>
</dbReference>
<organism evidence="8">
    <name type="scientific">Strongyloides ratti</name>
    <name type="common">Parasitic roundworm</name>
    <dbReference type="NCBI Taxonomy" id="34506"/>
    <lineage>
        <taxon>Eukaryota</taxon>
        <taxon>Metazoa</taxon>
        <taxon>Ecdysozoa</taxon>
        <taxon>Nematoda</taxon>
        <taxon>Chromadorea</taxon>
        <taxon>Rhabditida</taxon>
        <taxon>Tylenchina</taxon>
        <taxon>Panagrolaimomorpha</taxon>
        <taxon>Strongyloidoidea</taxon>
        <taxon>Strongyloididae</taxon>
        <taxon>Strongyloides</taxon>
    </lineage>
</organism>
<dbReference type="GeneID" id="36375018"/>
<feature type="binding site" evidence="4">
    <location>
        <position position="223"/>
    </location>
    <ligand>
        <name>ATP</name>
        <dbReference type="ChEBI" id="CHEBI:30616"/>
    </ligand>
</feature>
<protein>
    <submittedName>
        <fullName evidence="10">Non-specific protein-tyrosine kinase</fullName>
    </submittedName>
    <submittedName>
        <fullName evidence="8">Tyrosine-protein kinase Fps85D</fullName>
    </submittedName>
</protein>
<feature type="region of interest" description="Disordered" evidence="6">
    <location>
        <begin position="73"/>
        <end position="127"/>
    </location>
</feature>
<dbReference type="Pfam" id="PF07714">
    <property type="entry name" value="PK_Tyr_Ser-Thr"/>
    <property type="match status" value="1"/>
</dbReference>
<dbReference type="OrthoDB" id="4062651at2759"/>
<dbReference type="InterPro" id="IPR036860">
    <property type="entry name" value="SH2_dom_sf"/>
</dbReference>
<keyword evidence="5" id="KW-0460">Magnesium</keyword>
<feature type="binding site" evidence="5">
    <location>
        <position position="224"/>
    </location>
    <ligand>
        <name>Mg(2+)</name>
        <dbReference type="ChEBI" id="CHEBI:18420"/>
    </ligand>
</feature>
<evidence type="ECO:0000256" key="2">
    <source>
        <dbReference type="ARBA" id="ARBA00022840"/>
    </source>
</evidence>
<evidence type="ECO:0000256" key="3">
    <source>
        <dbReference type="PIRSR" id="PIRSR000615-1"/>
    </source>
</evidence>
<dbReference type="InterPro" id="IPR001245">
    <property type="entry name" value="Ser-Thr/Tyr_kinase_cat_dom"/>
</dbReference>
<sequence length="391" mass="45257">MSNKECSINKPLNLVNNNLFQEVSSNVLDKKVKNLPNTVAKDEKTIFLEGGNYVAFMPKKRKKNINDSIEVKTDGNMENVNSSDKLTNCPKTPSNENSSKKKVSRHNKKYTPRSKNTKRRRKSHRTKYKGNCNSVTLEYEIEAQPYYHGLRPVEDFEHFFTNAGDFLIHLSPIEQELKYCLVVMNFEKKLEFYIIDNDNEIFHFCGACYLSSNNVIHRDLAARNILISDDGYLKIADFGQAIQLNEQNSQYPKIKNKVISLWSPPECLSNDSIAWSEKSDVWSFGILAIEIFNDGQPPFKKEDAVNVVSQLKKGIYFEIPKTCHEDWSLVLREGVFIKEQRNRFDFKQLKELLKALLTYNVNLSIPKSDSIILNHRGVKRNEFKVSVKKKR</sequence>
<dbReference type="GO" id="GO:0005524">
    <property type="term" value="F:ATP binding"/>
    <property type="evidence" value="ECO:0007669"/>
    <property type="project" value="UniProtKB-KW"/>
</dbReference>
<proteinExistence type="predicted"/>
<dbReference type="STRING" id="34506.A0A090MV56"/>
<dbReference type="GO" id="GO:0004713">
    <property type="term" value="F:protein tyrosine kinase activity"/>
    <property type="evidence" value="ECO:0007669"/>
    <property type="project" value="InterPro"/>
</dbReference>
<evidence type="ECO:0000313" key="8">
    <source>
        <dbReference type="EMBL" id="CEF62653.2"/>
    </source>
</evidence>
<dbReference type="InterPro" id="IPR011009">
    <property type="entry name" value="Kinase-like_dom_sf"/>
</dbReference>
<dbReference type="RefSeq" id="XP_024501855.1">
    <property type="nucleotide sequence ID" value="XM_024647815.1"/>
</dbReference>
<dbReference type="InterPro" id="IPR008266">
    <property type="entry name" value="Tyr_kinase_AS"/>
</dbReference>
<keyword evidence="5" id="KW-0479">Metal-binding</keyword>
<dbReference type="InterPro" id="IPR000719">
    <property type="entry name" value="Prot_kinase_dom"/>
</dbReference>
<feature type="active site" description="Proton acceptor" evidence="3">
    <location>
        <position position="219"/>
    </location>
</feature>
<evidence type="ECO:0000256" key="1">
    <source>
        <dbReference type="ARBA" id="ARBA00022741"/>
    </source>
</evidence>
<dbReference type="SUPFAM" id="SSF56112">
    <property type="entry name" value="Protein kinase-like (PK-like)"/>
    <property type="match status" value="1"/>
</dbReference>
<reference evidence="8 9" key="1">
    <citation type="submission" date="2014-09" db="EMBL/GenBank/DDBJ databases">
        <authorList>
            <person name="Martin A.A."/>
        </authorList>
    </citation>
    <scope>NUCLEOTIDE SEQUENCE</scope>
    <source>
        <strain evidence="9">ED321</strain>
        <strain evidence="8">ED321 Heterogonic</strain>
    </source>
</reference>
<keyword evidence="8" id="KW-0418">Kinase</keyword>
<dbReference type="SUPFAM" id="SSF55550">
    <property type="entry name" value="SH2 domain"/>
    <property type="match status" value="1"/>
</dbReference>
<dbReference type="PROSITE" id="PS50011">
    <property type="entry name" value="PROTEIN_KINASE_DOM"/>
    <property type="match status" value="1"/>
</dbReference>
<dbReference type="PANTHER" id="PTHR24418">
    <property type="entry name" value="TYROSINE-PROTEIN KINASE"/>
    <property type="match status" value="1"/>
</dbReference>
<evidence type="ECO:0000256" key="6">
    <source>
        <dbReference type="SAM" id="MobiDB-lite"/>
    </source>
</evidence>
<keyword evidence="2 4" id="KW-0067">ATP-binding</keyword>
<feature type="binding site" evidence="5">
    <location>
        <position position="237"/>
    </location>
    <ligand>
        <name>Mg(2+)</name>
        <dbReference type="ChEBI" id="CHEBI:18420"/>
    </ligand>
</feature>
<evidence type="ECO:0000256" key="5">
    <source>
        <dbReference type="PIRSR" id="PIRSR000615-3"/>
    </source>
</evidence>
<evidence type="ECO:0000313" key="9">
    <source>
        <dbReference type="Proteomes" id="UP000035682"/>
    </source>
</evidence>
<evidence type="ECO:0000256" key="4">
    <source>
        <dbReference type="PIRSR" id="PIRSR000615-2"/>
    </source>
</evidence>
<evidence type="ECO:0000259" key="7">
    <source>
        <dbReference type="PROSITE" id="PS50011"/>
    </source>
</evidence>
<keyword evidence="1 4" id="KW-0547">Nucleotide-binding</keyword>
<reference evidence="10" key="2">
    <citation type="submission" date="2020-12" db="UniProtKB">
        <authorList>
            <consortium name="WormBaseParasite"/>
        </authorList>
    </citation>
    <scope>IDENTIFICATION</scope>
</reference>
<keyword evidence="9" id="KW-1185">Reference proteome</keyword>
<keyword evidence="8" id="KW-0808">Transferase</keyword>
<dbReference type="PROSITE" id="PS00109">
    <property type="entry name" value="PROTEIN_KINASE_TYR"/>
    <property type="match status" value="1"/>
</dbReference>
<gene>
    <name evidence="8 10 11" type="ORF">SRAE_1000092300</name>
</gene>
<dbReference type="SMART" id="SM00219">
    <property type="entry name" value="TyrKc"/>
    <property type="match status" value="1"/>
</dbReference>
<evidence type="ECO:0000313" key="11">
    <source>
        <dbReference type="WormBase" id="SRAE_1000092300"/>
    </source>
</evidence>
<dbReference type="AlphaFoldDB" id="A0A090MV56"/>
<feature type="compositionally biased region" description="Polar residues" evidence="6">
    <location>
        <begin position="76"/>
        <end position="97"/>
    </location>
</feature>
<dbReference type="WBParaSite" id="SRAE_1000092300.1">
    <property type="protein sequence ID" value="SRAE_1000092300.1"/>
    <property type="gene ID" value="WBGene00257523"/>
</dbReference>
<feature type="compositionally biased region" description="Basic residues" evidence="6">
    <location>
        <begin position="100"/>
        <end position="127"/>
    </location>
</feature>
<name>A0A090MV56_STRRB</name>
<dbReference type="CTD" id="36375018"/>
<dbReference type="WormBase" id="SRAE_1000092300">
    <property type="protein sequence ID" value="SRP10397"/>
    <property type="gene ID" value="WBGene00257523"/>
</dbReference>
<dbReference type="InterPro" id="IPR020635">
    <property type="entry name" value="Tyr_kinase_cat_dom"/>
</dbReference>
<dbReference type="Gene3D" id="1.10.510.10">
    <property type="entry name" value="Transferase(Phosphotransferase) domain 1"/>
    <property type="match status" value="1"/>
</dbReference>
<dbReference type="GO" id="GO:0046872">
    <property type="term" value="F:metal ion binding"/>
    <property type="evidence" value="ECO:0007669"/>
    <property type="project" value="UniProtKB-KW"/>
</dbReference>
<evidence type="ECO:0000313" key="10">
    <source>
        <dbReference type="WBParaSite" id="SRAE_1000092300.1"/>
    </source>
</evidence>